<dbReference type="AlphaFoldDB" id="A0A9N9L011"/>
<name>A0A9N9L011_9HELO</name>
<reference evidence="2" key="1">
    <citation type="submission" date="2021-07" db="EMBL/GenBank/DDBJ databases">
        <authorList>
            <person name="Durling M."/>
        </authorList>
    </citation>
    <scope>NUCLEOTIDE SEQUENCE</scope>
</reference>
<feature type="compositionally biased region" description="Polar residues" evidence="1">
    <location>
        <begin position="64"/>
        <end position="76"/>
    </location>
</feature>
<evidence type="ECO:0000313" key="2">
    <source>
        <dbReference type="EMBL" id="CAG8956619.1"/>
    </source>
</evidence>
<feature type="region of interest" description="Disordered" evidence="1">
    <location>
        <begin position="59"/>
        <end position="111"/>
    </location>
</feature>
<keyword evidence="3" id="KW-1185">Reference proteome</keyword>
<feature type="compositionally biased region" description="Low complexity" evidence="1">
    <location>
        <begin position="77"/>
        <end position="91"/>
    </location>
</feature>
<comment type="caution">
    <text evidence="2">The sequence shown here is derived from an EMBL/GenBank/DDBJ whole genome shotgun (WGS) entry which is preliminary data.</text>
</comment>
<feature type="compositionally biased region" description="Polar residues" evidence="1">
    <location>
        <begin position="253"/>
        <end position="264"/>
    </location>
</feature>
<feature type="region of interest" description="Disordered" evidence="1">
    <location>
        <begin position="140"/>
        <end position="170"/>
    </location>
</feature>
<dbReference type="EMBL" id="CAJVRL010000071">
    <property type="protein sequence ID" value="CAG8956619.1"/>
    <property type="molecule type" value="Genomic_DNA"/>
</dbReference>
<gene>
    <name evidence="2" type="ORF">HYFRA_00011930</name>
</gene>
<feature type="compositionally biased region" description="Polar residues" evidence="1">
    <location>
        <begin position="140"/>
        <end position="167"/>
    </location>
</feature>
<feature type="compositionally biased region" description="Polar residues" evidence="1">
    <location>
        <begin position="190"/>
        <end position="203"/>
    </location>
</feature>
<accession>A0A9N9L011</accession>
<protein>
    <submittedName>
        <fullName evidence="2">Uncharacterized protein</fullName>
    </submittedName>
</protein>
<organism evidence="2 3">
    <name type="scientific">Hymenoscyphus fraxineus</name>
    <dbReference type="NCBI Taxonomy" id="746836"/>
    <lineage>
        <taxon>Eukaryota</taxon>
        <taxon>Fungi</taxon>
        <taxon>Dikarya</taxon>
        <taxon>Ascomycota</taxon>
        <taxon>Pezizomycotina</taxon>
        <taxon>Leotiomycetes</taxon>
        <taxon>Helotiales</taxon>
        <taxon>Helotiaceae</taxon>
        <taxon>Hymenoscyphus</taxon>
    </lineage>
</organism>
<feature type="region of interest" description="Disordered" evidence="1">
    <location>
        <begin position="185"/>
        <end position="264"/>
    </location>
</feature>
<evidence type="ECO:0000256" key="1">
    <source>
        <dbReference type="SAM" id="MobiDB-lite"/>
    </source>
</evidence>
<evidence type="ECO:0000313" key="3">
    <source>
        <dbReference type="Proteomes" id="UP000696280"/>
    </source>
</evidence>
<sequence>MTMDMWLNEKAPVGYQSPGFITMNSEFIPQLDGHESYPTMKTPFHSSQASVDRTVAIRNPPPKTNQKSVLSYPQTPLTDSSTLSIDPSSTSHYSGNEYDTSNDSGDDVRTQGNNVEISASMGTPAFRSKVDLNRDTQALFSSQAPSQSGGRAGSVTSTEGSPGQNSPGPAELLRQRVTRVYLTPHVDSAGSITSTEDTPSLKSPGSAEVRRERLTRDFQAPHGELARSLLEGSPGPSIPTRRPSLRSNRKTADQNMSCQSPQML</sequence>
<proteinExistence type="predicted"/>
<dbReference type="Proteomes" id="UP000696280">
    <property type="component" value="Unassembled WGS sequence"/>
</dbReference>
<feature type="compositionally biased region" description="Polar residues" evidence="1">
    <location>
        <begin position="92"/>
        <end position="103"/>
    </location>
</feature>